<organism evidence="1 2">
    <name type="scientific">Mycobacterium intermedium</name>
    <dbReference type="NCBI Taxonomy" id="28445"/>
    <lineage>
        <taxon>Bacteria</taxon>
        <taxon>Bacillati</taxon>
        <taxon>Actinomycetota</taxon>
        <taxon>Actinomycetes</taxon>
        <taxon>Mycobacteriales</taxon>
        <taxon>Mycobacteriaceae</taxon>
        <taxon>Mycobacterium</taxon>
        <taxon>Mycobacterium simiae complex</taxon>
    </lineage>
</organism>
<gene>
    <name evidence="1" type="ORF">BST27_30150</name>
</gene>
<protein>
    <submittedName>
        <fullName evidence="1">Carnitine dehydratase</fullName>
    </submittedName>
</protein>
<dbReference type="Proteomes" id="UP000192739">
    <property type="component" value="Unassembled WGS sequence"/>
</dbReference>
<dbReference type="InterPro" id="IPR050509">
    <property type="entry name" value="CoA-transferase_III"/>
</dbReference>
<proteinExistence type="predicted"/>
<dbReference type="GO" id="GO:0003824">
    <property type="term" value="F:catalytic activity"/>
    <property type="evidence" value="ECO:0007669"/>
    <property type="project" value="InterPro"/>
</dbReference>
<reference evidence="1 2" key="1">
    <citation type="submission" date="2017-02" db="EMBL/GenBank/DDBJ databases">
        <title>The new phylogeny of genus Mycobacterium.</title>
        <authorList>
            <person name="Tortoli E."/>
            <person name="Trovato A."/>
            <person name="Cirillo D.M."/>
        </authorList>
    </citation>
    <scope>NUCLEOTIDE SEQUENCE [LARGE SCALE GENOMIC DNA]</scope>
    <source>
        <strain evidence="1 2">DSM 44049</strain>
    </source>
</reference>
<dbReference type="Pfam" id="PF02515">
    <property type="entry name" value="CoA_transf_3"/>
    <property type="match status" value="1"/>
</dbReference>
<sequence length="404" mass="43498">MAGFRVLEVAQFTFVPAAGAILADWGADVIKVEHPLRGDTQRGFLNMGGIQVDPDRHPLMEHPNRGKRSVGIDVSTPGGQEVLYELAKTSDVFLTNYLPAQRQKNKFDVEHIRAANPNIVYARGSAYGDKGPERDIGGYDGTAFWTRSGVGHSLTPAELGGALGQGIPAFGDSIGGMFIAGGISAALLHRERTGEAVELDVSLLSTAWWAAGASVTQGMETGEVMRNHMPGSLAPSVNPFMGNYETSDGGTINLCIISPTGLIRDTFEHLGIPEAADDPRFADVLPLIQNADAASELIRKAFAAKPFEYWRQHLKTMKGQWAPFQSLLDLASDEQALANDMIAEVEVASGGPPFKVVRGPVQFNHEPLQTTRAPQASEHTEIVLMELGMDWDRIAELKDSGAIA</sequence>
<dbReference type="SUPFAM" id="SSF89796">
    <property type="entry name" value="CoA-transferase family III (CaiB/BaiF)"/>
    <property type="match status" value="1"/>
</dbReference>
<dbReference type="STRING" id="28445.BHQ20_29425"/>
<dbReference type="InterPro" id="IPR003673">
    <property type="entry name" value="CoA-Trfase_fam_III"/>
</dbReference>
<comment type="caution">
    <text evidence="1">The sequence shown here is derived from an EMBL/GenBank/DDBJ whole genome shotgun (WGS) entry which is preliminary data.</text>
</comment>
<accession>A0A1E3RXY6</accession>
<dbReference type="Gene3D" id="3.30.1540.10">
    <property type="entry name" value="formyl-coa transferase, domain 3"/>
    <property type="match status" value="1"/>
</dbReference>
<evidence type="ECO:0000313" key="1">
    <source>
        <dbReference type="EMBL" id="ORA88100.1"/>
    </source>
</evidence>
<dbReference type="RefSeq" id="WP_069422656.1">
    <property type="nucleotide sequence ID" value="NZ_CBCRZH010000199.1"/>
</dbReference>
<dbReference type="OrthoDB" id="9797653at2"/>
<dbReference type="AlphaFoldDB" id="A0A1E3RXY6"/>
<dbReference type="PANTHER" id="PTHR48228:SF2">
    <property type="entry name" value="E-CINNAMOYL-COA:R-PHENYLLACTATE COA TRANSFERASE LARGE SUBUNIT"/>
    <property type="match status" value="1"/>
</dbReference>
<dbReference type="PANTHER" id="PTHR48228">
    <property type="entry name" value="SUCCINYL-COA--D-CITRAMALATE COA-TRANSFERASE"/>
    <property type="match status" value="1"/>
</dbReference>
<name>A0A1E3RXY6_MYCIE</name>
<dbReference type="InterPro" id="IPR044855">
    <property type="entry name" value="CoA-Trfase_III_dom3_sf"/>
</dbReference>
<keyword evidence="2" id="KW-1185">Reference proteome</keyword>
<evidence type="ECO:0000313" key="2">
    <source>
        <dbReference type="Proteomes" id="UP000192739"/>
    </source>
</evidence>
<dbReference type="EMBL" id="MVHT01000196">
    <property type="protein sequence ID" value="ORA88100.1"/>
    <property type="molecule type" value="Genomic_DNA"/>
</dbReference>
<dbReference type="Gene3D" id="3.40.50.10540">
    <property type="entry name" value="Crotonobetainyl-coa:carnitine coa-transferase, domain 1"/>
    <property type="match status" value="1"/>
</dbReference>
<dbReference type="InterPro" id="IPR023606">
    <property type="entry name" value="CoA-Trfase_III_dom_1_sf"/>
</dbReference>